<dbReference type="Proteomes" id="UP001189429">
    <property type="component" value="Unassembled WGS sequence"/>
</dbReference>
<dbReference type="EMBL" id="CAUYUJ010000500">
    <property type="protein sequence ID" value="CAK0790906.1"/>
    <property type="molecule type" value="Genomic_DNA"/>
</dbReference>
<comment type="caution">
    <text evidence="1">The sequence shown here is derived from an EMBL/GenBank/DDBJ whole genome shotgun (WGS) entry which is preliminary data.</text>
</comment>
<organism evidence="1 2">
    <name type="scientific">Prorocentrum cordatum</name>
    <dbReference type="NCBI Taxonomy" id="2364126"/>
    <lineage>
        <taxon>Eukaryota</taxon>
        <taxon>Sar</taxon>
        <taxon>Alveolata</taxon>
        <taxon>Dinophyceae</taxon>
        <taxon>Prorocentrales</taxon>
        <taxon>Prorocentraceae</taxon>
        <taxon>Prorocentrum</taxon>
    </lineage>
</organism>
<protein>
    <submittedName>
        <fullName evidence="1">Uncharacterized protein</fullName>
    </submittedName>
</protein>
<name>A0ABN9PDF6_9DINO</name>
<evidence type="ECO:0000313" key="2">
    <source>
        <dbReference type="Proteomes" id="UP001189429"/>
    </source>
</evidence>
<proteinExistence type="predicted"/>
<keyword evidence="2" id="KW-1185">Reference proteome</keyword>
<reference evidence="1" key="1">
    <citation type="submission" date="2023-10" db="EMBL/GenBank/DDBJ databases">
        <authorList>
            <person name="Chen Y."/>
            <person name="Shah S."/>
            <person name="Dougan E. K."/>
            <person name="Thang M."/>
            <person name="Chan C."/>
        </authorList>
    </citation>
    <scope>NUCLEOTIDE SEQUENCE [LARGE SCALE GENOMIC DNA]</scope>
</reference>
<evidence type="ECO:0000313" key="1">
    <source>
        <dbReference type="EMBL" id="CAK0790906.1"/>
    </source>
</evidence>
<accession>A0ABN9PDF6</accession>
<gene>
    <name evidence="1" type="ORF">PCOR1329_LOCUS2029</name>
</gene>
<sequence>MLRSHSGLRTSGPSAPPFADACCSPASGAHSAWPLAAACGGDLWSSEVSRSSFATQFARARLQACALHGPPGCLGMLRQEAFDIFCVVLSRRGARVTLLDYAYLLEAFAGTVPGEGAVLLPADRRGTPAGPLQARPLHGSAAHGTAPLRVLPPMVRRRF</sequence>